<reference evidence="5" key="1">
    <citation type="submission" date="2018-11" db="EMBL/GenBank/DDBJ databases">
        <authorList>
            <person name="Alioto T."/>
            <person name="Alioto T."/>
        </authorList>
    </citation>
    <scope>NUCLEOTIDE SEQUENCE</scope>
</reference>
<dbReference type="Pfam" id="PF12796">
    <property type="entry name" value="Ank_2"/>
    <property type="match status" value="3"/>
</dbReference>
<dbReference type="Pfam" id="PF20720">
    <property type="entry name" value="nSTAND3"/>
    <property type="match status" value="1"/>
</dbReference>
<dbReference type="OrthoDB" id="5955452at2759"/>
<dbReference type="SUPFAM" id="SSF48403">
    <property type="entry name" value="Ankyrin repeat"/>
    <property type="match status" value="1"/>
</dbReference>
<dbReference type="PANTHER" id="PTHR24173">
    <property type="entry name" value="ANKYRIN REPEAT CONTAINING"/>
    <property type="match status" value="1"/>
</dbReference>
<comment type="caution">
    <text evidence="5">The sequence shown here is derived from an EMBL/GenBank/DDBJ whole genome shotgun (WGS) entry which is preliminary data.</text>
</comment>
<dbReference type="AlphaFoldDB" id="A0A8B6CL79"/>
<dbReference type="PANTHER" id="PTHR24173:SF74">
    <property type="entry name" value="ANKYRIN REPEAT DOMAIN-CONTAINING PROTEIN 16"/>
    <property type="match status" value="1"/>
</dbReference>
<dbReference type="InterPro" id="IPR011029">
    <property type="entry name" value="DEATH-like_dom_sf"/>
</dbReference>
<dbReference type="InterPro" id="IPR002110">
    <property type="entry name" value="Ankyrin_rpt"/>
</dbReference>
<dbReference type="Proteomes" id="UP000596742">
    <property type="component" value="Unassembled WGS sequence"/>
</dbReference>
<dbReference type="Gene3D" id="3.40.50.300">
    <property type="entry name" value="P-loop containing nucleotide triphosphate hydrolases"/>
    <property type="match status" value="1"/>
</dbReference>
<dbReference type="SUPFAM" id="SSF52540">
    <property type="entry name" value="P-loop containing nucleoside triphosphate hydrolases"/>
    <property type="match status" value="1"/>
</dbReference>
<evidence type="ECO:0000256" key="2">
    <source>
        <dbReference type="ARBA" id="ARBA00023043"/>
    </source>
</evidence>
<organism evidence="5 6">
    <name type="scientific">Mytilus galloprovincialis</name>
    <name type="common">Mediterranean mussel</name>
    <dbReference type="NCBI Taxonomy" id="29158"/>
    <lineage>
        <taxon>Eukaryota</taxon>
        <taxon>Metazoa</taxon>
        <taxon>Spiralia</taxon>
        <taxon>Lophotrochozoa</taxon>
        <taxon>Mollusca</taxon>
        <taxon>Bivalvia</taxon>
        <taxon>Autobranchia</taxon>
        <taxon>Pteriomorphia</taxon>
        <taxon>Mytilida</taxon>
        <taxon>Mytiloidea</taxon>
        <taxon>Mytilidae</taxon>
        <taxon>Mytilinae</taxon>
        <taxon>Mytilus</taxon>
    </lineage>
</organism>
<feature type="repeat" description="ANK" evidence="3">
    <location>
        <begin position="617"/>
        <end position="649"/>
    </location>
</feature>
<dbReference type="PROSITE" id="PS50088">
    <property type="entry name" value="ANK_REPEAT"/>
    <property type="match status" value="7"/>
</dbReference>
<keyword evidence="6" id="KW-1185">Reference proteome</keyword>
<name>A0A8B6CL79_MYTGA</name>
<dbReference type="SMART" id="SM00248">
    <property type="entry name" value="ANK"/>
    <property type="match status" value="11"/>
</dbReference>
<keyword evidence="2 3" id="KW-0040">ANK repeat</keyword>
<evidence type="ECO:0000259" key="4">
    <source>
        <dbReference type="Pfam" id="PF20720"/>
    </source>
</evidence>
<feature type="domain" description="Novel STAND NTPase 3" evidence="4">
    <location>
        <begin position="127"/>
        <end position="290"/>
    </location>
</feature>
<dbReference type="Pfam" id="PF00023">
    <property type="entry name" value="Ank"/>
    <property type="match status" value="1"/>
</dbReference>
<feature type="repeat" description="ANK" evidence="3">
    <location>
        <begin position="581"/>
        <end position="607"/>
    </location>
</feature>
<dbReference type="InterPro" id="IPR027417">
    <property type="entry name" value="P-loop_NTPase"/>
</dbReference>
<feature type="repeat" description="ANK" evidence="3">
    <location>
        <begin position="795"/>
        <end position="827"/>
    </location>
</feature>
<evidence type="ECO:0000256" key="3">
    <source>
        <dbReference type="PROSITE-ProRule" id="PRU00023"/>
    </source>
</evidence>
<dbReference type="PROSITE" id="PS50297">
    <property type="entry name" value="ANK_REP_REGION"/>
    <property type="match status" value="6"/>
</dbReference>
<dbReference type="Gene3D" id="1.10.533.10">
    <property type="entry name" value="Death Domain, Fas"/>
    <property type="match status" value="1"/>
</dbReference>
<dbReference type="Gene3D" id="1.25.40.20">
    <property type="entry name" value="Ankyrin repeat-containing domain"/>
    <property type="match status" value="3"/>
</dbReference>
<feature type="repeat" description="ANK" evidence="3">
    <location>
        <begin position="828"/>
        <end position="860"/>
    </location>
</feature>
<evidence type="ECO:0000313" key="6">
    <source>
        <dbReference type="Proteomes" id="UP000596742"/>
    </source>
</evidence>
<proteinExistence type="predicted"/>
<feature type="repeat" description="ANK" evidence="3">
    <location>
        <begin position="757"/>
        <end position="781"/>
    </location>
</feature>
<feature type="repeat" description="ANK" evidence="3">
    <location>
        <begin position="650"/>
        <end position="672"/>
    </location>
</feature>
<accession>A0A8B6CL79</accession>
<dbReference type="InterPro" id="IPR049050">
    <property type="entry name" value="nSTAND3"/>
</dbReference>
<protein>
    <recommendedName>
        <fullName evidence="4">Novel STAND NTPase 3 domain-containing protein</fullName>
    </recommendedName>
</protein>
<dbReference type="InterPro" id="IPR036770">
    <property type="entry name" value="Ankyrin_rpt-contain_sf"/>
</dbReference>
<feature type="repeat" description="ANK" evidence="3">
    <location>
        <begin position="724"/>
        <end position="756"/>
    </location>
</feature>
<evidence type="ECO:0000256" key="1">
    <source>
        <dbReference type="ARBA" id="ARBA00022737"/>
    </source>
</evidence>
<sequence length="934" mass="107843">MFKTKLKVNFNDIIKTINGKEIEKRLKLSDHERKTIHACLGRIKGNKKLLEIVWNRGLVTYKEFMNVLRIKYSELAARIEKTKDSDYQGAIEEELEKTYNDNIPENVRGFHDNLIQEWDANDDMITETKASAFVYNRLKESNCVFLVGRPGSGKSSILRHIALKLVKENESEDLDIIPVVVEPINVSRYYNEKRNQIFLLDDFCGKDTVNNQIIDIWKLDIEKILNIINQRQYSGQERQNVRKTQIIISCNTSVYDSSFFEPLQKYLEPFVCKMSDFPLEDIERENMIRKYVPNAHMEKYMCENDQTQFDFPLLCKLSKGKSIDEIRKLFANPLQIIKEDLENVKKNDIPQFCTIALCTLFNNKFETKWLNLNCEPDNFHEKNAVSDMFLDFRLDLTNDSDRNSIQEQFDKEQMDWLSKSGDIYHHIHEEIFKIASVICGETYQRCFIDNAPSSFIAKRYNFAEKNDGLICPKPKYRKIYFDRLFRDLEEGSSYSTFQNIQLTDKSYRQWFIDYCRDRTSKFKELLGNIKSDTSIKTALIRQNTIDFDLKVPLIDCASQGYKHMVDLLLEMNCDVNVIDNYGRSALYVASEQGHFEIVKSLVDNKPDGADIASTDNNRKTSLHMACEGGHKNIVQYLINKKADISARDIDGCSSLHMACITGKKEIVELLLKTKKEEIYQSDNSGQTPIIIASLHGEKEVVEFLLQFDKEDLNRLKLVHDTDKKGFTPLLSACINGHINTTTLLIDKGSDILHSDNNGRTALFIACEKGQKNIVELLIEKGKHMKKDIIEKSDWHLNAPIYIACAEKRTEIVKLLIDNDAKINNCNEDKKSPLYVACEKGNLTIVELLLKKEADINICDRHKKLPLHVACKRGDLKMVELLYARHEASPSNFKQLRETAKNIAVKQGHNDIAKFLTEHDVDTNNKKVKGNIISD</sequence>
<dbReference type="EMBL" id="UYJE01002025">
    <property type="protein sequence ID" value="VDI07195.1"/>
    <property type="molecule type" value="Genomic_DNA"/>
</dbReference>
<evidence type="ECO:0000313" key="5">
    <source>
        <dbReference type="EMBL" id="VDI07195.1"/>
    </source>
</evidence>
<dbReference type="Pfam" id="PF13637">
    <property type="entry name" value="Ank_4"/>
    <property type="match status" value="1"/>
</dbReference>
<gene>
    <name evidence="5" type="ORF">MGAL_10B056654</name>
</gene>
<keyword evidence="1" id="KW-0677">Repeat</keyword>